<name>A0A9P6FXU6_9FUNG</name>
<evidence type="ECO:0000313" key="2">
    <source>
        <dbReference type="EMBL" id="KAF9583845.1"/>
    </source>
</evidence>
<accession>A0A9P6FXU6</accession>
<dbReference type="AlphaFoldDB" id="A0A9P6FXU6"/>
<dbReference type="Proteomes" id="UP000780801">
    <property type="component" value="Unassembled WGS sequence"/>
</dbReference>
<protein>
    <recommendedName>
        <fullName evidence="4">F-box domain-containing protein</fullName>
    </recommendedName>
</protein>
<keyword evidence="3" id="KW-1185">Reference proteome</keyword>
<feature type="region of interest" description="Disordered" evidence="1">
    <location>
        <begin position="64"/>
        <end position="99"/>
    </location>
</feature>
<organism evidence="2 3">
    <name type="scientific">Lunasporangiospora selenospora</name>
    <dbReference type="NCBI Taxonomy" id="979761"/>
    <lineage>
        <taxon>Eukaryota</taxon>
        <taxon>Fungi</taxon>
        <taxon>Fungi incertae sedis</taxon>
        <taxon>Mucoromycota</taxon>
        <taxon>Mortierellomycotina</taxon>
        <taxon>Mortierellomycetes</taxon>
        <taxon>Mortierellales</taxon>
        <taxon>Mortierellaceae</taxon>
        <taxon>Lunasporangiospora</taxon>
    </lineage>
</organism>
<sequence length="645" mass="71985">FLSPGDLWRLSQVSRSMRRALSHLMTRDQQYKFNLTRILHQEHQGTGVPPTLLDLRMRPTRRVSYTHKGTRSDEHSAGSTYGAGQSQQEGPQVFRSRSPRKWSIRKSLSYGPVQSRSEYWSAQAESLVGTMTEGTPFASKAEDYYASLLTTAAAQNGTLCDAPGMDAGVYSTIEMSGSSSALLTAPSSGNSTEEESSEIKSPLPSRSTMAELVSTLPNKKLKALLKGYGVLPPPLPLGRFQAVVDMIFDPNLVHLSNRRATINCARYLSAEIDDAFYKAVRTHQPLHPEFCATMARYCSVDLGPYLSIASLRPHSTESITVVQPPKRLKNYFQQLLWHRCLSDLITLYGQIQRRHTQPIDTPTTKDSHVCSNQANGQDESYPFCCQAHSLVFTTLDSGSTGYPSSFRLQVRRIVQRIQSTAAAQKNAFLSATTLVSRGNRGGVASARRRVIQAKGFGPKLQFCNSRQSLARPYPFSASPVALLLEAEQLDPLAWQHYSPENEALVQRRYRIEEQLRQDTHTKQELLSLCHMACGLFLVDENSMLSAGVSPTIMTLLRQNSPWNKGVWREGEWRQAPVELSQGEGSTRLSADASDEVMDQGKWQELCLATIQFLVHEDLAWGGNRTNVELSRLKSTSYSSAWVYHQ</sequence>
<feature type="compositionally biased region" description="Polar residues" evidence="1">
    <location>
        <begin position="77"/>
        <end position="90"/>
    </location>
</feature>
<reference evidence="2" key="1">
    <citation type="journal article" date="2020" name="Fungal Divers.">
        <title>Resolving the Mortierellaceae phylogeny through synthesis of multi-gene phylogenetics and phylogenomics.</title>
        <authorList>
            <person name="Vandepol N."/>
            <person name="Liber J."/>
            <person name="Desiro A."/>
            <person name="Na H."/>
            <person name="Kennedy M."/>
            <person name="Barry K."/>
            <person name="Grigoriev I.V."/>
            <person name="Miller A.N."/>
            <person name="O'Donnell K."/>
            <person name="Stajich J.E."/>
            <person name="Bonito G."/>
        </authorList>
    </citation>
    <scope>NUCLEOTIDE SEQUENCE</scope>
    <source>
        <strain evidence="2">KOD1015</strain>
    </source>
</reference>
<evidence type="ECO:0008006" key="4">
    <source>
        <dbReference type="Google" id="ProtNLM"/>
    </source>
</evidence>
<feature type="non-terminal residue" evidence="2">
    <location>
        <position position="1"/>
    </location>
</feature>
<feature type="region of interest" description="Disordered" evidence="1">
    <location>
        <begin position="181"/>
        <end position="206"/>
    </location>
</feature>
<evidence type="ECO:0000313" key="3">
    <source>
        <dbReference type="Proteomes" id="UP000780801"/>
    </source>
</evidence>
<dbReference type="OrthoDB" id="2387036at2759"/>
<gene>
    <name evidence="2" type="ORF">BGW38_008347</name>
</gene>
<comment type="caution">
    <text evidence="2">The sequence shown here is derived from an EMBL/GenBank/DDBJ whole genome shotgun (WGS) entry which is preliminary data.</text>
</comment>
<evidence type="ECO:0000256" key="1">
    <source>
        <dbReference type="SAM" id="MobiDB-lite"/>
    </source>
</evidence>
<proteinExistence type="predicted"/>
<dbReference type="EMBL" id="JAABOA010000573">
    <property type="protein sequence ID" value="KAF9583845.1"/>
    <property type="molecule type" value="Genomic_DNA"/>
</dbReference>